<evidence type="ECO:0000256" key="1">
    <source>
        <dbReference type="SAM" id="MobiDB-lite"/>
    </source>
</evidence>
<accession>A0A176VXB9</accession>
<gene>
    <name evidence="2" type="ORF">AXG93_1369s1010</name>
</gene>
<feature type="compositionally biased region" description="Polar residues" evidence="1">
    <location>
        <begin position="135"/>
        <end position="150"/>
    </location>
</feature>
<feature type="region of interest" description="Disordered" evidence="1">
    <location>
        <begin position="1"/>
        <end position="20"/>
    </location>
</feature>
<evidence type="ECO:0000313" key="3">
    <source>
        <dbReference type="Proteomes" id="UP000077202"/>
    </source>
</evidence>
<sequence length="221" mass="25070">MHFLRTREDLGANNHPASSEVKIEDCASGSDQKLYSRDSMGSMENVWERSQIRREVKERTVTSTIKSETVDLVRKETIVCAIDEDNSGDSSCRPVTNDHSKDRSEKLSCKLVLDRLIKEKRLTMATSEEQEKFGGQNSRRQETNNSTSSTKRFLLSGLRDVHGACREDVPSSAFHNAEDGTQHDFLSILEEVNWTTDFTARKQKRKRSNQRSDPGTDTEPA</sequence>
<protein>
    <submittedName>
        <fullName evidence="2">Uncharacterized protein</fullName>
    </submittedName>
</protein>
<proteinExistence type="predicted"/>
<feature type="region of interest" description="Disordered" evidence="1">
    <location>
        <begin position="198"/>
        <end position="221"/>
    </location>
</feature>
<reference evidence="2" key="1">
    <citation type="submission" date="2016-03" db="EMBL/GenBank/DDBJ databases">
        <title>Mechanisms controlling the formation of the plant cell surface in tip-growing cells are functionally conserved among land plants.</title>
        <authorList>
            <person name="Honkanen S."/>
            <person name="Jones V.A."/>
            <person name="Morieri G."/>
            <person name="Champion C."/>
            <person name="Hetherington A.J."/>
            <person name="Kelly S."/>
            <person name="Saint-Marcoux D."/>
            <person name="Proust H."/>
            <person name="Prescott H."/>
            <person name="Dolan L."/>
        </authorList>
    </citation>
    <scope>NUCLEOTIDE SEQUENCE [LARGE SCALE GENOMIC DNA]</scope>
    <source>
        <tissue evidence="2">Whole gametophyte</tissue>
    </source>
</reference>
<dbReference type="EMBL" id="LVLJ01002430">
    <property type="protein sequence ID" value="OAE25033.1"/>
    <property type="molecule type" value="Genomic_DNA"/>
</dbReference>
<keyword evidence="3" id="KW-1185">Reference proteome</keyword>
<feature type="region of interest" description="Disordered" evidence="1">
    <location>
        <begin position="127"/>
        <end position="150"/>
    </location>
</feature>
<name>A0A176VXB9_MARPO</name>
<organism evidence="2 3">
    <name type="scientific">Marchantia polymorpha subsp. ruderalis</name>
    <dbReference type="NCBI Taxonomy" id="1480154"/>
    <lineage>
        <taxon>Eukaryota</taxon>
        <taxon>Viridiplantae</taxon>
        <taxon>Streptophyta</taxon>
        <taxon>Embryophyta</taxon>
        <taxon>Marchantiophyta</taxon>
        <taxon>Marchantiopsida</taxon>
        <taxon>Marchantiidae</taxon>
        <taxon>Marchantiales</taxon>
        <taxon>Marchantiaceae</taxon>
        <taxon>Marchantia</taxon>
    </lineage>
</organism>
<evidence type="ECO:0000313" key="2">
    <source>
        <dbReference type="EMBL" id="OAE25033.1"/>
    </source>
</evidence>
<comment type="caution">
    <text evidence="2">The sequence shown here is derived from an EMBL/GenBank/DDBJ whole genome shotgun (WGS) entry which is preliminary data.</text>
</comment>
<dbReference type="AlphaFoldDB" id="A0A176VXB9"/>
<dbReference type="Proteomes" id="UP000077202">
    <property type="component" value="Unassembled WGS sequence"/>
</dbReference>
<feature type="compositionally biased region" description="Basic and acidic residues" evidence="1">
    <location>
        <begin position="1"/>
        <end position="10"/>
    </location>
</feature>